<evidence type="ECO:0000256" key="2">
    <source>
        <dbReference type="SAM" id="SignalP"/>
    </source>
</evidence>
<evidence type="ECO:0000313" key="4">
    <source>
        <dbReference type="Proteomes" id="UP000561459"/>
    </source>
</evidence>
<feature type="region of interest" description="Disordered" evidence="1">
    <location>
        <begin position="126"/>
        <end position="148"/>
    </location>
</feature>
<organism evidence="3 4">
    <name type="scientific">Novosphingobium fluoreni</name>
    <dbReference type="NCBI Taxonomy" id="1391222"/>
    <lineage>
        <taxon>Bacteria</taxon>
        <taxon>Pseudomonadati</taxon>
        <taxon>Pseudomonadota</taxon>
        <taxon>Alphaproteobacteria</taxon>
        <taxon>Sphingomonadales</taxon>
        <taxon>Sphingomonadaceae</taxon>
        <taxon>Novosphingobium</taxon>
    </lineage>
</organism>
<reference evidence="3 4" key="1">
    <citation type="submission" date="2020-08" db="EMBL/GenBank/DDBJ databases">
        <title>Genomic Encyclopedia of Type Strains, Phase IV (KMG-IV): sequencing the most valuable type-strain genomes for metagenomic binning, comparative biology and taxonomic classification.</title>
        <authorList>
            <person name="Goeker M."/>
        </authorList>
    </citation>
    <scope>NUCLEOTIDE SEQUENCE [LARGE SCALE GENOMIC DNA]</scope>
    <source>
        <strain evidence="3 4">DSM 27568</strain>
    </source>
</reference>
<proteinExistence type="predicted"/>
<gene>
    <name evidence="3" type="ORF">GGR39_002723</name>
</gene>
<dbReference type="RefSeq" id="WP_183617601.1">
    <property type="nucleotide sequence ID" value="NZ_JACIDY010000007.1"/>
</dbReference>
<protein>
    <submittedName>
        <fullName evidence="3">Uncharacterized protein</fullName>
    </submittedName>
</protein>
<evidence type="ECO:0000256" key="1">
    <source>
        <dbReference type="SAM" id="MobiDB-lite"/>
    </source>
</evidence>
<keyword evidence="2" id="KW-0732">Signal</keyword>
<dbReference type="Proteomes" id="UP000561459">
    <property type="component" value="Unassembled WGS sequence"/>
</dbReference>
<feature type="chain" id="PRO_5031199167" evidence="2">
    <location>
        <begin position="21"/>
        <end position="148"/>
    </location>
</feature>
<feature type="signal peptide" evidence="2">
    <location>
        <begin position="1"/>
        <end position="20"/>
    </location>
</feature>
<dbReference type="EMBL" id="JACIDY010000007">
    <property type="protein sequence ID" value="MBB3941055.1"/>
    <property type="molecule type" value="Genomic_DNA"/>
</dbReference>
<sequence>MRFIPVLAAVAALTATPVLAAPKAAKTATAPAAAPAAGAPQMGETQQHALMYLRVFISALQSDKLEQPVKGALVGCIYNNSLSKLTDSVDKLIVDNPGKVSRDNPSQVLSAMLAVCGYQPEAAAAQAAPQSTAPAAPAAKSNAPATGR</sequence>
<dbReference type="AlphaFoldDB" id="A0A7W6FZF1"/>
<name>A0A7W6FZF1_9SPHN</name>
<keyword evidence="4" id="KW-1185">Reference proteome</keyword>
<accession>A0A7W6FZF1</accession>
<comment type="caution">
    <text evidence="3">The sequence shown here is derived from an EMBL/GenBank/DDBJ whole genome shotgun (WGS) entry which is preliminary data.</text>
</comment>
<evidence type="ECO:0000313" key="3">
    <source>
        <dbReference type="EMBL" id="MBB3941055.1"/>
    </source>
</evidence>